<keyword evidence="3" id="KW-1185">Reference proteome</keyword>
<dbReference type="InterPro" id="IPR025111">
    <property type="entry name" value="DUF4032"/>
</dbReference>
<evidence type="ECO:0000313" key="3">
    <source>
        <dbReference type="Proteomes" id="UP000293036"/>
    </source>
</evidence>
<dbReference type="Pfam" id="PF06293">
    <property type="entry name" value="Kdo"/>
    <property type="match status" value="1"/>
</dbReference>
<name>A0A4Q9V4B5_9ACTO</name>
<feature type="domain" description="DUF4032" evidence="1">
    <location>
        <begin position="238"/>
        <end position="400"/>
    </location>
</feature>
<dbReference type="AlphaFoldDB" id="A0A4Q9V4B5"/>
<dbReference type="Pfam" id="PF13224">
    <property type="entry name" value="DUF4032"/>
    <property type="match status" value="1"/>
</dbReference>
<dbReference type="Proteomes" id="UP000293036">
    <property type="component" value="Unassembled WGS sequence"/>
</dbReference>
<evidence type="ECO:0000313" key="2">
    <source>
        <dbReference type="EMBL" id="TBW23837.1"/>
    </source>
</evidence>
<comment type="caution">
    <text evidence="2">The sequence shown here is derived from an EMBL/GenBank/DDBJ whole genome shotgun (WGS) entry which is preliminary data.</text>
</comment>
<dbReference type="OrthoDB" id="1550523at2"/>
<reference evidence="2 3" key="1">
    <citation type="submission" date="2019-02" db="EMBL/GenBank/DDBJ databases">
        <title>Arcanobacterium bovis sp. nov., isolated from the milk of a cow with mastitis.</title>
        <authorList>
            <person name="Sammra O."/>
            <person name="Foster G."/>
            <person name="Hassan A."/>
            <person name="Alssahen M."/>
            <person name="Laemmler C."/>
            <person name="Borowiak M."/>
            <person name="Malorny B."/>
            <person name="Abdulmawjood A."/>
        </authorList>
    </citation>
    <scope>NUCLEOTIDE SEQUENCE [LARGE SCALE GENOMIC DNA]</scope>
    <source>
        <strain evidence="2 3">C605018/01/1</strain>
    </source>
</reference>
<evidence type="ECO:0000259" key="1">
    <source>
        <dbReference type="Pfam" id="PF13224"/>
    </source>
</evidence>
<dbReference type="EMBL" id="SJDT01000001">
    <property type="protein sequence ID" value="TBW23837.1"/>
    <property type="molecule type" value="Genomic_DNA"/>
</dbReference>
<dbReference type="SUPFAM" id="SSF56112">
    <property type="entry name" value="Protein kinase-like (PK-like)"/>
    <property type="match status" value="1"/>
</dbReference>
<organism evidence="2 3">
    <name type="scientific">Arcanobacterium bovis</name>
    <dbReference type="NCBI Taxonomy" id="2529275"/>
    <lineage>
        <taxon>Bacteria</taxon>
        <taxon>Bacillati</taxon>
        <taxon>Actinomycetota</taxon>
        <taxon>Actinomycetes</taxon>
        <taxon>Actinomycetales</taxon>
        <taxon>Actinomycetaceae</taxon>
        <taxon>Arcanobacterium</taxon>
    </lineage>
</organism>
<protein>
    <submittedName>
        <fullName evidence="2">DUF4032 domain-containing protein</fullName>
    </submittedName>
</protein>
<accession>A0A4Q9V4B5</accession>
<dbReference type="RefSeq" id="WP_131279417.1">
    <property type="nucleotide sequence ID" value="NZ_JBHSLR010000009.1"/>
</dbReference>
<dbReference type="InterPro" id="IPR011009">
    <property type="entry name" value="Kinase-like_dom_sf"/>
</dbReference>
<gene>
    <name evidence="2" type="ORF">EZJ44_01510</name>
</gene>
<sequence>MTNEPVPQRKALEITSAEVQSALLDLPWNLPLREWPDDIIAALPRGISRHVVRFVKLDGQILAVKEIGESVAHHEYETLRDLNRLETPCVEPVAVVTHRYDDAGEALNAALVTRHLAFSLPYRAVFGQSVMRPETVKRLIDALAVLMVRLHLIGFYWGDVSLSNTLFRRDAGEFAAYLVDAETGELREHLSTKKREYDVDVARTNIIGELLDLQAGGVLDEDFDSIAVGTRFADRYSSLWNELTSEESFNIDERWRVDNRIRRLNELGFDVAELAMTADIYGTSLSIKPKVVDAGHYSRKIMRLTGLDVEEMQARRMMNDIESYRALTGNSQMALSIVAHEWMTTVFEPTVRAIPRELRGKLEPAQIFHEILDHRWYIAENAGHDVPMQEAVQSYIDQVLKDRPDEVALLDLKGFDEDFDDDWSGYMA</sequence>
<proteinExistence type="predicted"/>